<dbReference type="PROSITE" id="PS50297">
    <property type="entry name" value="ANK_REP_REGION"/>
    <property type="match status" value="6"/>
</dbReference>
<feature type="coiled-coil region" evidence="4">
    <location>
        <begin position="1043"/>
        <end position="1070"/>
    </location>
</feature>
<dbReference type="Pfam" id="PF00023">
    <property type="entry name" value="Ank"/>
    <property type="match status" value="1"/>
</dbReference>
<feature type="repeat" description="ANK" evidence="3">
    <location>
        <begin position="702"/>
        <end position="734"/>
    </location>
</feature>
<name>A0AAN8XPE1_HALRR</name>
<keyword evidence="1" id="KW-0677">Repeat</keyword>
<evidence type="ECO:0000256" key="2">
    <source>
        <dbReference type="ARBA" id="ARBA00023043"/>
    </source>
</evidence>
<keyword evidence="5" id="KW-0472">Membrane</keyword>
<dbReference type="EMBL" id="JAXCGZ010003782">
    <property type="protein sequence ID" value="KAK7083249.1"/>
    <property type="molecule type" value="Genomic_DNA"/>
</dbReference>
<dbReference type="Proteomes" id="UP001381693">
    <property type="component" value="Unassembled WGS sequence"/>
</dbReference>
<dbReference type="GO" id="GO:0045944">
    <property type="term" value="P:positive regulation of transcription by RNA polymerase II"/>
    <property type="evidence" value="ECO:0007669"/>
    <property type="project" value="TreeGrafter"/>
</dbReference>
<dbReference type="InterPro" id="IPR036508">
    <property type="entry name" value="Chitin-bd_dom_sf"/>
</dbReference>
<dbReference type="PROSITE" id="PS50088">
    <property type="entry name" value="ANK_REPEAT"/>
    <property type="match status" value="6"/>
</dbReference>
<dbReference type="InterPro" id="IPR050663">
    <property type="entry name" value="Ankyrin-SOCS_Box"/>
</dbReference>
<feature type="transmembrane region" description="Helical" evidence="5">
    <location>
        <begin position="142"/>
        <end position="165"/>
    </location>
</feature>
<dbReference type="GO" id="GO:0005576">
    <property type="term" value="C:extracellular region"/>
    <property type="evidence" value="ECO:0007669"/>
    <property type="project" value="InterPro"/>
</dbReference>
<keyword evidence="2 3" id="KW-0040">ANK repeat</keyword>
<feature type="domain" description="Chitin-binding type-2" evidence="6">
    <location>
        <begin position="56"/>
        <end position="119"/>
    </location>
</feature>
<feature type="repeat" description="ANK" evidence="3">
    <location>
        <begin position="835"/>
        <end position="867"/>
    </location>
</feature>
<evidence type="ECO:0000256" key="3">
    <source>
        <dbReference type="PROSITE-ProRule" id="PRU00023"/>
    </source>
</evidence>
<dbReference type="Pfam" id="PF12796">
    <property type="entry name" value="Ank_2"/>
    <property type="match status" value="2"/>
</dbReference>
<dbReference type="Pfam" id="PF13637">
    <property type="entry name" value="Ank_4"/>
    <property type="match status" value="1"/>
</dbReference>
<keyword evidence="5" id="KW-1133">Transmembrane helix</keyword>
<evidence type="ECO:0000313" key="8">
    <source>
        <dbReference type="Proteomes" id="UP001381693"/>
    </source>
</evidence>
<dbReference type="Gene3D" id="1.20.1170.10">
    <property type="match status" value="1"/>
</dbReference>
<comment type="caution">
    <text evidence="7">The sequence shown here is derived from an EMBL/GenBank/DDBJ whole genome shotgun (WGS) entry which is preliminary data.</text>
</comment>
<accession>A0AAN8XPE1</accession>
<sequence>MVPRRIYVLLWKRILATFISLVTQVYGYDSFNGLWNDVGDNPPIAVPTSSEKSMNDFACTASGFYSKPGSCREFYQCINVSHQGLTAVLQICPARMVYDMEHNCCQPSISSFTGANCWTDNYDTGSSRNTGTSSVATRHKRFPFALLFAGLSALGSVAGAATGIAKTIMANKKTSVRSDIDFTSLENKLTGINAKMRNIDKAVIESQMENRLHHEITKKLIQKGIEESKLSFELIRDLQEQSMLENRLSAAQTQKLIRQGARANEMNFAKIQINLRKLNQLVSRDINDAKTAIQQGFASVTTEIIHSRTEFLISSLLTSLKGFNERVNHLQSLPKDTKREEIERQGGFIEYLQSTSLQNTLYHIINQNFAIPENSADVTSIFILDLLVEGLEVYASMLSALVSSNIYLAGNYLEERNLDEFNVYLSRVSAETSRMHIILGDGITQGMIKDVKNILQRVGQLSFISNMNGVHELLLKKESAVAELEAAVAEFTTVNTPLGDPGQIVGKPNFPAISTDLPLGPWKVGTRVSYALQTFTNNAISKVGEWSRPYQVTGSSNPFIQLPPCEAGTKRLVYRKFYEERPELVAIMTEYGSTLIRDIGRDLINAAGNPNEDLAIKEVQSLLDEGADVNVTLENNMNPFHHAAKHGNLEVIKILLNASIDIHSRSTDNERALHFAALFGNEEVVSFIINGGAFLNAQTRTLGWSPLHVAVANNHVTAARALLDNKAFINIKDNIGLTPLHLSVLGNGETMDLLLSYKTLDVGIRAEGGLTPLHYAMRGSDIYIIKRLLEHQDTDVDALTSDGLTPLHYASMNGRPELLTELISHGASINLVDNYGSTPLHYAAFYGNTDAAMMLNERDHSLKFIKNREGKTAFNLATENDREEIIKLLRNNTEYLINKIKEEIALVQANKDTSDTSSNNQVSDEAVFENTTCMQHTQDSVRELGVISEETCMNAAHITHYVGVIMSSIPLSVEYSMPQEFMQTIEMYNKGLQEAQENAKTWWSRDSIMGAIQYTFLKTKDLEATFNHKFDIIQKRLIHITKSTDKESEVATLRQEISVLERETQETQEAIKLANTPTVLNYLWKSLRTKQEHLSKKRYLLSQDPSTIRKLEEFINFLNMVKKDTSFVKEMASDTKEKIIAFKDQLERDKRQFEMSKAKARSSLRLLQMKITSNNVLLNSIQQKDNSLQREIDNIMEDMFRVSKENADIYRRMREIRMSLLRKMSKTSTMKLFGAILAPFGIGIPLLSMASSAERQLIAEWEATLATNREITEQMESDLKIKKQQIAHHRESLANDSSISEDLRKELNTFNKLIFDLGIIVNDIPNLQPSAAVVLSGIEKIEEIFTTVTQTINELIHSGESAVTAREKEDTLNLFYSRLSSLQCYWKDLGIYMVNLKLCSETISSSLNTLLRPVL</sequence>
<feature type="repeat" description="ANK" evidence="3">
    <location>
        <begin position="668"/>
        <end position="700"/>
    </location>
</feature>
<keyword evidence="8" id="KW-1185">Reference proteome</keyword>
<protein>
    <recommendedName>
        <fullName evidence="6">Chitin-binding type-2 domain-containing protein</fullName>
    </recommendedName>
</protein>
<evidence type="ECO:0000256" key="4">
    <source>
        <dbReference type="SAM" id="Coils"/>
    </source>
</evidence>
<dbReference type="GO" id="GO:0005634">
    <property type="term" value="C:nucleus"/>
    <property type="evidence" value="ECO:0007669"/>
    <property type="project" value="TreeGrafter"/>
</dbReference>
<dbReference type="SMART" id="SM00248">
    <property type="entry name" value="ANK"/>
    <property type="match status" value="8"/>
</dbReference>
<keyword evidence="4" id="KW-0175">Coiled coil</keyword>
<dbReference type="SUPFAM" id="SSF48403">
    <property type="entry name" value="Ankyrin repeat"/>
    <property type="match status" value="1"/>
</dbReference>
<evidence type="ECO:0000256" key="5">
    <source>
        <dbReference type="SAM" id="Phobius"/>
    </source>
</evidence>
<feature type="coiled-coil region" evidence="4">
    <location>
        <begin position="1143"/>
        <end position="1198"/>
    </location>
</feature>
<keyword evidence="5" id="KW-0812">Transmembrane</keyword>
<dbReference type="SUPFAM" id="SSF57625">
    <property type="entry name" value="Invertebrate chitin-binding proteins"/>
    <property type="match status" value="1"/>
</dbReference>
<feature type="repeat" description="ANK" evidence="3">
    <location>
        <begin position="768"/>
        <end position="801"/>
    </location>
</feature>
<gene>
    <name evidence="7" type="ORF">SK128_018707</name>
</gene>
<dbReference type="GO" id="GO:0008061">
    <property type="term" value="F:chitin binding"/>
    <property type="evidence" value="ECO:0007669"/>
    <property type="project" value="InterPro"/>
</dbReference>
<evidence type="ECO:0000256" key="1">
    <source>
        <dbReference type="ARBA" id="ARBA00022737"/>
    </source>
</evidence>
<feature type="repeat" description="ANK" evidence="3">
    <location>
        <begin position="635"/>
        <end position="667"/>
    </location>
</feature>
<evidence type="ECO:0000313" key="7">
    <source>
        <dbReference type="EMBL" id="KAK7083249.1"/>
    </source>
</evidence>
<reference evidence="7 8" key="1">
    <citation type="submission" date="2023-11" db="EMBL/GenBank/DDBJ databases">
        <title>Halocaridina rubra genome assembly.</title>
        <authorList>
            <person name="Smith C."/>
        </authorList>
    </citation>
    <scope>NUCLEOTIDE SEQUENCE [LARGE SCALE GENOMIC DNA]</scope>
    <source>
        <strain evidence="7">EP-1</strain>
        <tissue evidence="7">Whole</tissue>
    </source>
</reference>
<dbReference type="PROSITE" id="PS50940">
    <property type="entry name" value="CHIT_BIND_II"/>
    <property type="match status" value="1"/>
</dbReference>
<dbReference type="Gene3D" id="1.25.40.20">
    <property type="entry name" value="Ankyrin repeat-containing domain"/>
    <property type="match status" value="2"/>
</dbReference>
<evidence type="ECO:0000259" key="6">
    <source>
        <dbReference type="PROSITE" id="PS50940"/>
    </source>
</evidence>
<feature type="repeat" description="ANK" evidence="3">
    <location>
        <begin position="802"/>
        <end position="834"/>
    </location>
</feature>
<dbReference type="PANTHER" id="PTHR24193">
    <property type="entry name" value="ANKYRIN REPEAT PROTEIN"/>
    <property type="match status" value="1"/>
</dbReference>
<dbReference type="PANTHER" id="PTHR24193:SF121">
    <property type="entry name" value="ADA2A-CONTAINING COMPLEX COMPONENT 3, ISOFORM D"/>
    <property type="match status" value="1"/>
</dbReference>
<organism evidence="7 8">
    <name type="scientific">Halocaridina rubra</name>
    <name type="common">Hawaiian red shrimp</name>
    <dbReference type="NCBI Taxonomy" id="373956"/>
    <lineage>
        <taxon>Eukaryota</taxon>
        <taxon>Metazoa</taxon>
        <taxon>Ecdysozoa</taxon>
        <taxon>Arthropoda</taxon>
        <taxon>Crustacea</taxon>
        <taxon>Multicrustacea</taxon>
        <taxon>Malacostraca</taxon>
        <taxon>Eumalacostraca</taxon>
        <taxon>Eucarida</taxon>
        <taxon>Decapoda</taxon>
        <taxon>Pleocyemata</taxon>
        <taxon>Caridea</taxon>
        <taxon>Atyoidea</taxon>
        <taxon>Atyidae</taxon>
        <taxon>Halocaridina</taxon>
    </lineage>
</organism>
<dbReference type="InterPro" id="IPR036770">
    <property type="entry name" value="Ankyrin_rpt-contain_sf"/>
</dbReference>
<dbReference type="Gene3D" id="2.170.140.10">
    <property type="entry name" value="Chitin binding domain"/>
    <property type="match status" value="1"/>
</dbReference>
<dbReference type="InterPro" id="IPR002110">
    <property type="entry name" value="Ankyrin_rpt"/>
</dbReference>
<dbReference type="GO" id="GO:0000976">
    <property type="term" value="F:transcription cis-regulatory region binding"/>
    <property type="evidence" value="ECO:0007669"/>
    <property type="project" value="TreeGrafter"/>
</dbReference>
<dbReference type="Pfam" id="PF01607">
    <property type="entry name" value="CBM_14"/>
    <property type="match status" value="1"/>
</dbReference>
<dbReference type="InterPro" id="IPR002557">
    <property type="entry name" value="Chitin-bd_dom"/>
</dbReference>
<proteinExistence type="predicted"/>